<dbReference type="PIRSF" id="PIRSF034961">
    <property type="entry name" value="UCP034961_SH3_2"/>
    <property type="match status" value="1"/>
</dbReference>
<organism evidence="3 4">
    <name type="scientific">Alkalicella caledoniensis</name>
    <dbReference type="NCBI Taxonomy" id="2731377"/>
    <lineage>
        <taxon>Bacteria</taxon>
        <taxon>Bacillati</taxon>
        <taxon>Bacillota</taxon>
        <taxon>Clostridia</taxon>
        <taxon>Eubacteriales</taxon>
        <taxon>Proteinivoracaceae</taxon>
        <taxon>Alkalicella</taxon>
    </lineage>
</organism>
<keyword evidence="1" id="KW-0728">SH3 domain</keyword>
<dbReference type="InterPro" id="IPR014593">
    <property type="entry name" value="UCP034961_SH3_2"/>
</dbReference>
<evidence type="ECO:0000313" key="3">
    <source>
        <dbReference type="EMBL" id="QNO14316.1"/>
    </source>
</evidence>
<dbReference type="EMBL" id="CP058559">
    <property type="protein sequence ID" value="QNO14316.1"/>
    <property type="molecule type" value="Genomic_DNA"/>
</dbReference>
<evidence type="ECO:0000259" key="2">
    <source>
        <dbReference type="PROSITE" id="PS50002"/>
    </source>
</evidence>
<protein>
    <recommendedName>
        <fullName evidence="2">SH3 domain-containing protein</fullName>
    </recommendedName>
</protein>
<dbReference type="RefSeq" id="WP_213167973.1">
    <property type="nucleotide sequence ID" value="NZ_CP058559.1"/>
</dbReference>
<dbReference type="AlphaFoldDB" id="A0A7G9W6K4"/>
<dbReference type="InterPro" id="IPR036028">
    <property type="entry name" value="SH3-like_dom_sf"/>
</dbReference>
<feature type="domain" description="SH3" evidence="2">
    <location>
        <begin position="1"/>
        <end position="63"/>
    </location>
</feature>
<accession>A0A7G9W6K4</accession>
<dbReference type="InterPro" id="IPR001452">
    <property type="entry name" value="SH3_domain"/>
</dbReference>
<dbReference type="Pfam" id="PF07653">
    <property type="entry name" value="SH3_2"/>
    <property type="match status" value="1"/>
</dbReference>
<evidence type="ECO:0000256" key="1">
    <source>
        <dbReference type="ARBA" id="ARBA00022443"/>
    </source>
</evidence>
<keyword evidence="4" id="KW-1185">Reference proteome</keyword>
<dbReference type="Gene3D" id="2.30.30.40">
    <property type="entry name" value="SH3 Domains"/>
    <property type="match status" value="1"/>
</dbReference>
<sequence length="116" mass="13398">MSKYRVIKSSKTDSDNPIVLHKGDKVICIEESSVDGDWAGWIYCKSENNEGWVPKQILNRNDDIGTVLEDYDAREFDIEVDEIIIMNKILNGWIWGTKQYDPLTKGWAPLNHLEEV</sequence>
<name>A0A7G9W6K4_ALKCA</name>
<proteinExistence type="predicted"/>
<dbReference type="KEGG" id="acae:HYG86_05775"/>
<dbReference type="SUPFAM" id="SSF50044">
    <property type="entry name" value="SH3-domain"/>
    <property type="match status" value="2"/>
</dbReference>
<dbReference type="Proteomes" id="UP000516160">
    <property type="component" value="Chromosome"/>
</dbReference>
<dbReference type="PROSITE" id="PS50002">
    <property type="entry name" value="SH3"/>
    <property type="match status" value="1"/>
</dbReference>
<reference evidence="3 4" key="1">
    <citation type="submission" date="2020-07" db="EMBL/GenBank/DDBJ databases">
        <title>Alkalicella. sp. LB2 genome.</title>
        <authorList>
            <person name="Postec A."/>
            <person name="Quemeneur M."/>
        </authorList>
    </citation>
    <scope>NUCLEOTIDE SEQUENCE [LARGE SCALE GENOMIC DNA]</scope>
    <source>
        <strain evidence="3 4">LB2</strain>
    </source>
</reference>
<gene>
    <name evidence="3" type="ORF">HYG86_05775</name>
</gene>
<evidence type="ECO:0000313" key="4">
    <source>
        <dbReference type="Proteomes" id="UP000516160"/>
    </source>
</evidence>